<evidence type="ECO:0000259" key="5">
    <source>
        <dbReference type="PROSITE" id="PS51462"/>
    </source>
</evidence>
<dbReference type="STRING" id="197461.A3843_06930"/>
<dbReference type="PROSITE" id="PS51462">
    <property type="entry name" value="NUDIX"/>
    <property type="match status" value="1"/>
</dbReference>
<organism evidence="6 7">
    <name type="scientific">Pseudovibrio exalbescens</name>
    <dbReference type="NCBI Taxonomy" id="197461"/>
    <lineage>
        <taxon>Bacteria</taxon>
        <taxon>Pseudomonadati</taxon>
        <taxon>Pseudomonadota</taxon>
        <taxon>Alphaproteobacteria</taxon>
        <taxon>Hyphomicrobiales</taxon>
        <taxon>Stappiaceae</taxon>
        <taxon>Pseudovibrio</taxon>
    </lineage>
</organism>
<dbReference type="SUPFAM" id="SSF55811">
    <property type="entry name" value="Nudix"/>
    <property type="match status" value="1"/>
</dbReference>
<evidence type="ECO:0000256" key="1">
    <source>
        <dbReference type="ARBA" id="ARBA00001946"/>
    </source>
</evidence>
<keyword evidence="2" id="KW-0479">Metal-binding</keyword>
<reference evidence="6 7" key="1">
    <citation type="submission" date="2016-03" db="EMBL/GenBank/DDBJ databases">
        <title>Genome sequence of Nesiotobacter sp. nov., a moderately halophilic alphaproteobacterium isolated from the Yellow Sea, China.</title>
        <authorList>
            <person name="Zhang G."/>
            <person name="Zhang R."/>
        </authorList>
    </citation>
    <scope>NUCLEOTIDE SEQUENCE [LARGE SCALE GENOMIC DNA]</scope>
    <source>
        <strain evidence="6 7">WB1-6</strain>
    </source>
</reference>
<dbReference type="Proteomes" id="UP000185783">
    <property type="component" value="Unassembled WGS sequence"/>
</dbReference>
<keyword evidence="7" id="KW-1185">Reference proteome</keyword>
<sequence length="148" mass="17143">MAHSKRPFFEEGEQCAALPFRMGKKGRPEIMLITSRETKRWIIPKGWPMKGKSDPEAAEQEAFEEAGIKGKIGTRKIGSYHYLKLRSDRDPVLCEVSVFPLKVKGEVKKWPEKDERCRQWFSFTEAVDLVDEDGLKELLLEWEDILTS</sequence>
<comment type="cofactor">
    <cofactor evidence="1">
        <name>Mg(2+)</name>
        <dbReference type="ChEBI" id="CHEBI:18420"/>
    </cofactor>
</comment>
<protein>
    <submittedName>
        <fullName evidence="6">NUDIX hydrolase</fullName>
    </submittedName>
</protein>
<dbReference type="InterPro" id="IPR000086">
    <property type="entry name" value="NUDIX_hydrolase_dom"/>
</dbReference>
<evidence type="ECO:0000256" key="4">
    <source>
        <dbReference type="ARBA" id="ARBA00022842"/>
    </source>
</evidence>
<dbReference type="GO" id="GO:0005737">
    <property type="term" value="C:cytoplasm"/>
    <property type="evidence" value="ECO:0007669"/>
    <property type="project" value="TreeGrafter"/>
</dbReference>
<dbReference type="GO" id="GO:0046872">
    <property type="term" value="F:metal ion binding"/>
    <property type="evidence" value="ECO:0007669"/>
    <property type="project" value="UniProtKB-KW"/>
</dbReference>
<gene>
    <name evidence="6" type="ORF">A3843_06930</name>
</gene>
<evidence type="ECO:0000256" key="3">
    <source>
        <dbReference type="ARBA" id="ARBA00022801"/>
    </source>
</evidence>
<name>A0A1U7JJ29_9HYPH</name>
<dbReference type="CDD" id="cd04666">
    <property type="entry name" value="NUDIX_DIPP2_like_Nudt4"/>
    <property type="match status" value="1"/>
</dbReference>
<dbReference type="AlphaFoldDB" id="A0A1U7JJ29"/>
<dbReference type="InterPro" id="IPR015797">
    <property type="entry name" value="NUDIX_hydrolase-like_dom_sf"/>
</dbReference>
<keyword evidence="3 6" id="KW-0378">Hydrolase</keyword>
<proteinExistence type="predicted"/>
<dbReference type="GO" id="GO:0016462">
    <property type="term" value="F:pyrophosphatase activity"/>
    <property type="evidence" value="ECO:0007669"/>
    <property type="project" value="InterPro"/>
</dbReference>
<keyword evidence="4" id="KW-0460">Magnesium</keyword>
<dbReference type="Gene3D" id="3.90.79.10">
    <property type="entry name" value="Nucleoside Triphosphate Pyrophosphohydrolase"/>
    <property type="match status" value="1"/>
</dbReference>
<dbReference type="Pfam" id="PF00293">
    <property type="entry name" value="NUDIX"/>
    <property type="match status" value="1"/>
</dbReference>
<evidence type="ECO:0000313" key="6">
    <source>
        <dbReference type="EMBL" id="OKL44661.1"/>
    </source>
</evidence>
<dbReference type="EMBL" id="LVVZ01000014">
    <property type="protein sequence ID" value="OKL44661.1"/>
    <property type="molecule type" value="Genomic_DNA"/>
</dbReference>
<evidence type="ECO:0000313" key="7">
    <source>
        <dbReference type="Proteomes" id="UP000185783"/>
    </source>
</evidence>
<dbReference type="PANTHER" id="PTHR12629:SF0">
    <property type="entry name" value="DIPHOSPHOINOSITOL-POLYPHOSPHATE DIPHOSPHATASE"/>
    <property type="match status" value="1"/>
</dbReference>
<accession>A0A1U7JJ29</accession>
<evidence type="ECO:0000256" key="2">
    <source>
        <dbReference type="ARBA" id="ARBA00022723"/>
    </source>
</evidence>
<feature type="domain" description="Nudix hydrolase" evidence="5">
    <location>
        <begin position="10"/>
        <end position="144"/>
    </location>
</feature>
<comment type="caution">
    <text evidence="6">The sequence shown here is derived from an EMBL/GenBank/DDBJ whole genome shotgun (WGS) entry which is preliminary data.</text>
</comment>
<dbReference type="InterPro" id="IPR047198">
    <property type="entry name" value="DDP-like_NUDIX"/>
</dbReference>
<dbReference type="PANTHER" id="PTHR12629">
    <property type="entry name" value="DIPHOSPHOINOSITOL POLYPHOSPHATE PHOSPHOHYDROLASE"/>
    <property type="match status" value="1"/>
</dbReference>